<dbReference type="Pfam" id="PF03496">
    <property type="entry name" value="ADPrib_exo_Tox"/>
    <property type="match status" value="1"/>
</dbReference>
<reference evidence="2" key="1">
    <citation type="submission" date="2021-02" db="EMBL/GenBank/DDBJ databases">
        <authorList>
            <person name="Dougan E. K."/>
            <person name="Rhodes N."/>
            <person name="Thang M."/>
            <person name="Chan C."/>
        </authorList>
    </citation>
    <scope>NUCLEOTIDE SEQUENCE</scope>
</reference>
<dbReference type="OrthoDB" id="10641630at2759"/>
<dbReference type="Proteomes" id="UP000604046">
    <property type="component" value="Unassembled WGS sequence"/>
</dbReference>
<comment type="caution">
    <text evidence="2">The sequence shown here is derived from an EMBL/GenBank/DDBJ whole genome shotgun (WGS) entry which is preliminary data.</text>
</comment>
<evidence type="ECO:0000313" key="2">
    <source>
        <dbReference type="EMBL" id="CAE7344825.1"/>
    </source>
</evidence>
<accession>A0A812PSC7</accession>
<dbReference type="EMBL" id="CAJNDS010002133">
    <property type="protein sequence ID" value="CAE7344825.1"/>
    <property type="molecule type" value="Genomic_DNA"/>
</dbReference>
<sequence>MRALNMQLVGQNWEEMATYRGSKMSAADLRMFREGEVYRLPTYVATSKEKRTALAFAKHYLHEFRIPKGCMNVGYLEPKTQIKGEEEVLLPPYTAVRILHIAEDQAPDQGVAMVFEVVLDKQTVEESVGAMVADMGTMPCAGVAGSGLAAAAGGKGYHGVFGMPGGAMGLMGIHAVHAVKHFSACGGLVGITKGSQALVESHTTKCSD</sequence>
<evidence type="ECO:0000259" key="1">
    <source>
        <dbReference type="Pfam" id="PF03496"/>
    </source>
</evidence>
<dbReference type="PROSITE" id="PS51996">
    <property type="entry name" value="TR_MART"/>
    <property type="match status" value="1"/>
</dbReference>
<dbReference type="SUPFAM" id="SSF56399">
    <property type="entry name" value="ADP-ribosylation"/>
    <property type="match status" value="1"/>
</dbReference>
<protein>
    <recommendedName>
        <fullName evidence="1">ADP ribosyltransferase domain-containing protein</fullName>
    </recommendedName>
</protein>
<dbReference type="GO" id="GO:0005576">
    <property type="term" value="C:extracellular region"/>
    <property type="evidence" value="ECO:0007669"/>
    <property type="project" value="InterPro"/>
</dbReference>
<dbReference type="Gene3D" id="3.90.176.10">
    <property type="entry name" value="Toxin ADP-ribosyltransferase, Chain A, domain 1"/>
    <property type="match status" value="1"/>
</dbReference>
<organism evidence="2 3">
    <name type="scientific">Symbiodinium natans</name>
    <dbReference type="NCBI Taxonomy" id="878477"/>
    <lineage>
        <taxon>Eukaryota</taxon>
        <taxon>Sar</taxon>
        <taxon>Alveolata</taxon>
        <taxon>Dinophyceae</taxon>
        <taxon>Suessiales</taxon>
        <taxon>Symbiodiniaceae</taxon>
        <taxon>Symbiodinium</taxon>
    </lineage>
</organism>
<dbReference type="AlphaFoldDB" id="A0A812PSC7"/>
<keyword evidence="3" id="KW-1185">Reference proteome</keyword>
<dbReference type="InterPro" id="IPR003540">
    <property type="entry name" value="ADP-ribosyltransferase"/>
</dbReference>
<proteinExistence type="predicted"/>
<evidence type="ECO:0000313" key="3">
    <source>
        <dbReference type="Proteomes" id="UP000604046"/>
    </source>
</evidence>
<gene>
    <name evidence="2" type="ORF">SNAT2548_LOCUS18068</name>
</gene>
<name>A0A812PSC7_9DINO</name>
<feature type="domain" description="ADP ribosyltransferase" evidence="1">
    <location>
        <begin position="2"/>
        <end position="105"/>
    </location>
</feature>